<evidence type="ECO:0000256" key="3">
    <source>
        <dbReference type="SAM" id="MobiDB-lite"/>
    </source>
</evidence>
<dbReference type="GO" id="GO:0090575">
    <property type="term" value="C:RNA polymerase II transcription regulator complex"/>
    <property type="evidence" value="ECO:0007669"/>
    <property type="project" value="TreeGrafter"/>
</dbReference>
<feature type="region of interest" description="Disordered" evidence="3">
    <location>
        <begin position="1"/>
        <end position="25"/>
    </location>
</feature>
<comment type="caution">
    <text evidence="5">The sequence shown here is derived from an EMBL/GenBank/DDBJ whole genome shotgun (WGS) entry which is preliminary data.</text>
</comment>
<feature type="region of interest" description="Disordered" evidence="3">
    <location>
        <begin position="58"/>
        <end position="121"/>
    </location>
</feature>
<dbReference type="RefSeq" id="XP_018694082.1">
    <property type="nucleotide sequence ID" value="XM_018837229.1"/>
</dbReference>
<feature type="compositionally biased region" description="Polar residues" evidence="3">
    <location>
        <begin position="80"/>
        <end position="93"/>
    </location>
</feature>
<dbReference type="OrthoDB" id="4113238at2759"/>
<evidence type="ECO:0000256" key="2">
    <source>
        <dbReference type="ARBA" id="ARBA00023242"/>
    </source>
</evidence>
<dbReference type="Gene3D" id="1.20.5.170">
    <property type="match status" value="1"/>
</dbReference>
<evidence type="ECO:0000259" key="4">
    <source>
        <dbReference type="PROSITE" id="PS50217"/>
    </source>
</evidence>
<dbReference type="Proteomes" id="UP000078343">
    <property type="component" value="Unassembled WGS sequence"/>
</dbReference>
<proteinExistence type="predicted"/>
<dbReference type="EMBL" id="LVYI01000004">
    <property type="protein sequence ID" value="OAP60715.1"/>
    <property type="molecule type" value="Genomic_DNA"/>
</dbReference>
<dbReference type="GO" id="GO:0001228">
    <property type="term" value="F:DNA-binding transcription activator activity, RNA polymerase II-specific"/>
    <property type="evidence" value="ECO:0007669"/>
    <property type="project" value="TreeGrafter"/>
</dbReference>
<feature type="domain" description="BZIP" evidence="4">
    <location>
        <begin position="96"/>
        <end position="159"/>
    </location>
</feature>
<protein>
    <recommendedName>
        <fullName evidence="4">BZIP domain-containing protein</fullName>
    </recommendedName>
</protein>
<dbReference type="AlphaFoldDB" id="A0A178ZNX9"/>
<evidence type="ECO:0000256" key="1">
    <source>
        <dbReference type="ARBA" id="ARBA00004123"/>
    </source>
</evidence>
<sequence length="213" mass="24423">MTDYRSANGWGQQSANYSPIDSSFQWDYNNVQSPKNMVSHYNDLLQRAADFYATLDNSFDSMSSSGSDSSYRSTPERRVSPTSNSSVVAQVKSSIPDKIERRREQNRSSQRAYRERKERHQKELEEQITQWQQKHQLLSRSYSQQTEEVARLKAQIEQLNGEITQLQSGLPSLCGSLCQSPQEFDLVPFFNADALSPQSTPRLSHSFPSRRNS</sequence>
<dbReference type="GeneID" id="30009885"/>
<name>A0A178ZNX9_9EURO</name>
<dbReference type="InterPro" id="IPR004827">
    <property type="entry name" value="bZIP"/>
</dbReference>
<feature type="compositionally biased region" description="Low complexity" evidence="3">
    <location>
        <begin position="58"/>
        <end position="73"/>
    </location>
</feature>
<dbReference type="PANTHER" id="PTHR40621">
    <property type="entry name" value="TRANSCRIPTION FACTOR KAPC-RELATED"/>
    <property type="match status" value="1"/>
</dbReference>
<dbReference type="STRING" id="1367422.A0A178ZNX9"/>
<dbReference type="SMART" id="SM00338">
    <property type="entry name" value="BRLZ"/>
    <property type="match status" value="1"/>
</dbReference>
<organism evidence="5 6">
    <name type="scientific">Fonsecaea erecta</name>
    <dbReference type="NCBI Taxonomy" id="1367422"/>
    <lineage>
        <taxon>Eukaryota</taxon>
        <taxon>Fungi</taxon>
        <taxon>Dikarya</taxon>
        <taxon>Ascomycota</taxon>
        <taxon>Pezizomycotina</taxon>
        <taxon>Eurotiomycetes</taxon>
        <taxon>Chaetothyriomycetidae</taxon>
        <taxon>Chaetothyriales</taxon>
        <taxon>Herpotrichiellaceae</taxon>
        <taxon>Fonsecaea</taxon>
    </lineage>
</organism>
<dbReference type="PROSITE" id="PS50217">
    <property type="entry name" value="BZIP"/>
    <property type="match status" value="1"/>
</dbReference>
<dbReference type="PROSITE" id="PS00036">
    <property type="entry name" value="BZIP_BASIC"/>
    <property type="match status" value="1"/>
</dbReference>
<dbReference type="PANTHER" id="PTHR40621:SF6">
    <property type="entry name" value="AP-1-LIKE TRANSCRIPTION FACTOR YAP1-RELATED"/>
    <property type="match status" value="1"/>
</dbReference>
<keyword evidence="6" id="KW-1185">Reference proteome</keyword>
<gene>
    <name evidence="5" type="ORF">AYL99_05717</name>
</gene>
<accession>A0A178ZNX9</accession>
<evidence type="ECO:0000313" key="6">
    <source>
        <dbReference type="Proteomes" id="UP000078343"/>
    </source>
</evidence>
<comment type="subcellular location">
    <subcellularLocation>
        <location evidence="1">Nucleus</location>
    </subcellularLocation>
</comment>
<keyword evidence="2" id="KW-0539">Nucleus</keyword>
<dbReference type="InterPro" id="IPR050936">
    <property type="entry name" value="AP-1-like"/>
</dbReference>
<dbReference type="InterPro" id="IPR046347">
    <property type="entry name" value="bZIP_sf"/>
</dbReference>
<evidence type="ECO:0000313" key="5">
    <source>
        <dbReference type="EMBL" id="OAP60715.1"/>
    </source>
</evidence>
<dbReference type="SUPFAM" id="SSF57959">
    <property type="entry name" value="Leucine zipper domain"/>
    <property type="match status" value="1"/>
</dbReference>
<dbReference type="GO" id="GO:0000976">
    <property type="term" value="F:transcription cis-regulatory region binding"/>
    <property type="evidence" value="ECO:0007669"/>
    <property type="project" value="InterPro"/>
</dbReference>
<dbReference type="Pfam" id="PF00170">
    <property type="entry name" value="bZIP_1"/>
    <property type="match status" value="1"/>
</dbReference>
<feature type="compositionally biased region" description="Polar residues" evidence="3">
    <location>
        <begin position="9"/>
        <end position="25"/>
    </location>
</feature>
<reference evidence="5 6" key="1">
    <citation type="submission" date="2016-04" db="EMBL/GenBank/DDBJ databases">
        <title>Draft genome of Fonsecaea erecta CBS 125763.</title>
        <authorList>
            <person name="Weiss V.A."/>
            <person name="Vicente V.A."/>
            <person name="Raittz R.T."/>
            <person name="Moreno L.F."/>
            <person name="De Souza E.M."/>
            <person name="Pedrosa F.O."/>
            <person name="Steffens M.B."/>
            <person name="Faoro H."/>
            <person name="Tadra-Sfeir M.Z."/>
            <person name="Najafzadeh M.J."/>
            <person name="Felipe M.S."/>
            <person name="Teixeira M."/>
            <person name="Sun J."/>
            <person name="Xi L."/>
            <person name="Gomes R."/>
            <person name="De Azevedo C.M."/>
            <person name="Salgado C.G."/>
            <person name="Da Silva M.B."/>
            <person name="Nascimento M.F."/>
            <person name="Queiroz-Telles F."/>
            <person name="Attili D.S."/>
            <person name="Gorbushina A."/>
        </authorList>
    </citation>
    <scope>NUCLEOTIDE SEQUENCE [LARGE SCALE GENOMIC DNA]</scope>
    <source>
        <strain evidence="5 6">CBS 125763</strain>
    </source>
</reference>
<feature type="compositionally biased region" description="Basic and acidic residues" evidence="3">
    <location>
        <begin position="95"/>
        <end position="121"/>
    </location>
</feature>
<dbReference type="CDD" id="cd14688">
    <property type="entry name" value="bZIP_YAP"/>
    <property type="match status" value="1"/>
</dbReference>